<organism evidence="1 2">
    <name type="scientific">Sphingopyxis fribergensis</name>
    <dbReference type="NCBI Taxonomy" id="1515612"/>
    <lineage>
        <taxon>Bacteria</taxon>
        <taxon>Pseudomonadati</taxon>
        <taxon>Pseudomonadota</taxon>
        <taxon>Alphaproteobacteria</taxon>
        <taxon>Sphingomonadales</taxon>
        <taxon>Sphingomonadaceae</taxon>
        <taxon>Sphingopyxis</taxon>
    </lineage>
</organism>
<reference evidence="1 2" key="1">
    <citation type="journal article" date="2015" name="Int. J. Syst. Evol. Microbiol.">
        <title>Description of Sphingopyxis fribergensis sp. nov. - a soil bacterium with the ability to degrade styrene and phenylacetic acid.</title>
        <authorList>
            <person name="Oelschlagel M."/>
            <person name="Ruckert C."/>
            <person name="Kalinowski J."/>
            <person name="Schmidt G."/>
            <person name="Schlomann M."/>
            <person name="Tischler D."/>
        </authorList>
    </citation>
    <scope>NUCLEOTIDE SEQUENCE [LARGE SCALE GENOMIC DNA]</scope>
    <source>
        <strain evidence="1 2">Kp5.2</strain>
    </source>
</reference>
<dbReference type="EMBL" id="CP009122">
    <property type="protein sequence ID" value="AJA11297.1"/>
    <property type="molecule type" value="Genomic_DNA"/>
</dbReference>
<dbReference type="InterPro" id="IPR008792">
    <property type="entry name" value="PQQD"/>
</dbReference>
<evidence type="ECO:0000313" key="1">
    <source>
        <dbReference type="EMBL" id="AJA11297.1"/>
    </source>
</evidence>
<dbReference type="Pfam" id="PF05402">
    <property type="entry name" value="PqqD"/>
    <property type="match status" value="1"/>
</dbReference>
<dbReference type="RefSeq" id="WP_052208727.1">
    <property type="nucleotide sequence ID" value="NZ_CP009122.1"/>
</dbReference>
<evidence type="ECO:0008006" key="3">
    <source>
        <dbReference type="Google" id="ProtNLM"/>
    </source>
</evidence>
<keyword evidence="2" id="KW-1185">Reference proteome</keyword>
<dbReference type="Proteomes" id="UP000030907">
    <property type="component" value="Chromosome"/>
</dbReference>
<proteinExistence type="predicted"/>
<sequence>MKWIASPSAVYSDLDGMTALLDTHGNIYYCLSGIGPFVWDNLRAGASADDICDAVTENYDVSLSVAQTDVTALLDKLSSAGLIVSTDA</sequence>
<dbReference type="KEGG" id="sphk:SKP52_22240"/>
<dbReference type="AlphaFoldDB" id="A0A0A7PTA1"/>
<gene>
    <name evidence="1" type="ORF">SKP52_22240</name>
</gene>
<dbReference type="InterPro" id="IPR041881">
    <property type="entry name" value="PqqD_sf"/>
</dbReference>
<dbReference type="Gene3D" id="1.10.10.1150">
    <property type="entry name" value="Coenzyme PQQ synthesis protein D (PqqD)"/>
    <property type="match status" value="1"/>
</dbReference>
<dbReference type="STRING" id="1515612.SKP52_22240"/>
<name>A0A0A7PTA1_9SPHN</name>
<evidence type="ECO:0000313" key="2">
    <source>
        <dbReference type="Proteomes" id="UP000030907"/>
    </source>
</evidence>
<accession>A0A0A7PTA1</accession>
<dbReference type="HOGENOM" id="CLU_159325_2_4_5"/>
<protein>
    <recommendedName>
        <fullName evidence="3">Coenzyme PQQ synthesis protein D (PqqD)</fullName>
    </recommendedName>
</protein>